<dbReference type="InterPro" id="IPR011011">
    <property type="entry name" value="Znf_FYVE_PHD"/>
</dbReference>
<feature type="region of interest" description="Disordered" evidence="1">
    <location>
        <begin position="522"/>
        <end position="556"/>
    </location>
</feature>
<proteinExistence type="predicted"/>
<dbReference type="EMBL" id="KE504160">
    <property type="protein sequence ID" value="EPS98942.1"/>
    <property type="molecule type" value="Genomic_DNA"/>
</dbReference>
<dbReference type="eggNOG" id="ENOG502S7P8">
    <property type="taxonomic scope" value="Eukaryota"/>
</dbReference>
<accession>S8E2C9</accession>
<evidence type="ECO:0008006" key="4">
    <source>
        <dbReference type="Google" id="ProtNLM"/>
    </source>
</evidence>
<evidence type="ECO:0000256" key="1">
    <source>
        <dbReference type="SAM" id="MobiDB-lite"/>
    </source>
</evidence>
<feature type="compositionally biased region" description="Polar residues" evidence="1">
    <location>
        <begin position="544"/>
        <end position="556"/>
    </location>
</feature>
<feature type="region of interest" description="Disordered" evidence="1">
    <location>
        <begin position="37"/>
        <end position="117"/>
    </location>
</feature>
<reference evidence="2 3" key="1">
    <citation type="journal article" date="2012" name="Science">
        <title>The Paleozoic origin of enzymatic lignin decomposition reconstructed from 31 fungal genomes.</title>
        <authorList>
            <person name="Floudas D."/>
            <person name="Binder M."/>
            <person name="Riley R."/>
            <person name="Barry K."/>
            <person name="Blanchette R.A."/>
            <person name="Henrissat B."/>
            <person name="Martinez A.T."/>
            <person name="Otillar R."/>
            <person name="Spatafora J.W."/>
            <person name="Yadav J.S."/>
            <person name="Aerts A."/>
            <person name="Benoit I."/>
            <person name="Boyd A."/>
            <person name="Carlson A."/>
            <person name="Copeland A."/>
            <person name="Coutinho P.M."/>
            <person name="de Vries R.P."/>
            <person name="Ferreira P."/>
            <person name="Findley K."/>
            <person name="Foster B."/>
            <person name="Gaskell J."/>
            <person name="Glotzer D."/>
            <person name="Gorecki P."/>
            <person name="Heitman J."/>
            <person name="Hesse C."/>
            <person name="Hori C."/>
            <person name="Igarashi K."/>
            <person name="Jurgens J.A."/>
            <person name="Kallen N."/>
            <person name="Kersten P."/>
            <person name="Kohler A."/>
            <person name="Kuees U."/>
            <person name="Kumar T.K.A."/>
            <person name="Kuo A."/>
            <person name="LaButti K."/>
            <person name="Larrondo L.F."/>
            <person name="Lindquist E."/>
            <person name="Ling A."/>
            <person name="Lombard V."/>
            <person name="Lucas S."/>
            <person name="Lundell T."/>
            <person name="Martin R."/>
            <person name="McLaughlin D.J."/>
            <person name="Morgenstern I."/>
            <person name="Morin E."/>
            <person name="Murat C."/>
            <person name="Nagy L.G."/>
            <person name="Nolan M."/>
            <person name="Ohm R.A."/>
            <person name="Patyshakuliyeva A."/>
            <person name="Rokas A."/>
            <person name="Ruiz-Duenas F.J."/>
            <person name="Sabat G."/>
            <person name="Salamov A."/>
            <person name="Samejima M."/>
            <person name="Schmutz J."/>
            <person name="Slot J.C."/>
            <person name="St John F."/>
            <person name="Stenlid J."/>
            <person name="Sun H."/>
            <person name="Sun S."/>
            <person name="Syed K."/>
            <person name="Tsang A."/>
            <person name="Wiebenga A."/>
            <person name="Young D."/>
            <person name="Pisabarro A."/>
            <person name="Eastwood D.C."/>
            <person name="Martin F."/>
            <person name="Cullen D."/>
            <person name="Grigoriev I.V."/>
            <person name="Hibbett D.S."/>
        </authorList>
    </citation>
    <scope>NUCLEOTIDE SEQUENCE</scope>
    <source>
        <strain evidence="3">FP-58527</strain>
    </source>
</reference>
<organism evidence="2 3">
    <name type="scientific">Fomitopsis schrenkii</name>
    <name type="common">Brown rot fungus</name>
    <dbReference type="NCBI Taxonomy" id="2126942"/>
    <lineage>
        <taxon>Eukaryota</taxon>
        <taxon>Fungi</taxon>
        <taxon>Dikarya</taxon>
        <taxon>Basidiomycota</taxon>
        <taxon>Agaricomycotina</taxon>
        <taxon>Agaricomycetes</taxon>
        <taxon>Polyporales</taxon>
        <taxon>Fomitopsis</taxon>
    </lineage>
</organism>
<protein>
    <recommendedName>
        <fullName evidence="4">Zinc finger PHD-type domain-containing protein</fullName>
    </recommendedName>
</protein>
<feature type="compositionally biased region" description="Polar residues" evidence="1">
    <location>
        <begin position="68"/>
        <end position="78"/>
    </location>
</feature>
<feature type="compositionally biased region" description="Basic and acidic residues" evidence="1">
    <location>
        <begin position="1"/>
        <end position="11"/>
    </location>
</feature>
<sequence length="920" mass="101787">MEGQIVEDHRGLARPIPTRSGYNPVLSRCVDSSNLTDEELEALLSPPLIQGPGNAPGTRATDHEAGTSDASGTMTFALQSPPSSQSSSSGAQSPDPAIEGAEPLVSPDSQIPDHGGGAISGAQGYRWKANSCWLDSSLELIFQTARRDWDGFIRRFSDAPSSTKLRHVYDALAHRHRLTAEGPSKNPGRELSARRDRLRELLLKWGAIKAMDSREPSFAWLSELLRLDTDDSMHDARSYFEGYSAQLRRCTGTADGREYTHYQVRSTPIRHFFYQLTEDDLDRHRGSVVSWLQSLLDVGQQPKALQQCWKTRDATPLCDGKAQFMDLHFSLPVMLIVEVGSSCDTEWDFPSTVCPLQRDSALSGDEPGIASTSPEYRLVGRLLYGDAGHFLCRYAHPSGSSRVYEYDGLVAKGLAKTIDDGEGKGILAGPGFVPPTGQRTHCVIYSLHGGVDAQRTLSSLLSTRIRRSFPLQVIPTTHGGPPTIVFQQDDAMPMPTQDRTWLQNPRRSDILDYHVARSGRRNLATGASAAPSRDAPAALREPTQPATQLDTRTSASAVAGPKRVTLSCRCGAQGGVCVEDVGQPVIECTACGDWSHIACQNDGHASGLSPMANFRCEFCSGDPLRIVKSLEDTLRTAIHQTPAKTPHKSISKRLVTGKGALARYGKFWYPVRLIQSHDGALGKWKHAWEVASDEDVMMNPRSYPFSDEIDEALSPHAHVLRALLDDTDPACLDVLRQSCVPALGFIREAGRSARGRGHFSPGLIAHLGDIDVEDFGRIVNWIFTKIPQAQATLHKWLVSTPTAHAITILLKKRHNVTFMEDPHYPAAGSKEKKERFLLREAWKYQMTHVHPDTMARDVDLECLYIFERRLFSLARNNVATYEQWGLDAGDHHQKWYPYQDLPQGWCDENNDFSDSELVVS</sequence>
<feature type="region of interest" description="Disordered" evidence="1">
    <location>
        <begin position="1"/>
        <end position="25"/>
    </location>
</feature>
<dbReference type="Proteomes" id="UP000015241">
    <property type="component" value="Unassembled WGS sequence"/>
</dbReference>
<dbReference type="AlphaFoldDB" id="S8E2C9"/>
<keyword evidence="3" id="KW-1185">Reference proteome</keyword>
<evidence type="ECO:0000313" key="2">
    <source>
        <dbReference type="EMBL" id="EPS98942.1"/>
    </source>
</evidence>
<name>S8E2C9_FOMSC</name>
<dbReference type="InParanoid" id="S8E2C9"/>
<gene>
    <name evidence="2" type="ORF">FOMPIDRAFT_1017282</name>
</gene>
<dbReference type="OrthoDB" id="2801479at2759"/>
<evidence type="ECO:0000313" key="3">
    <source>
        <dbReference type="Proteomes" id="UP000015241"/>
    </source>
</evidence>
<dbReference type="HOGENOM" id="CLU_359426_0_0_1"/>
<dbReference type="Gene3D" id="3.30.40.10">
    <property type="entry name" value="Zinc/RING finger domain, C3HC4 (zinc finger)"/>
    <property type="match status" value="1"/>
</dbReference>
<feature type="compositionally biased region" description="Low complexity" evidence="1">
    <location>
        <begin position="79"/>
        <end position="94"/>
    </location>
</feature>
<dbReference type="SUPFAM" id="SSF57903">
    <property type="entry name" value="FYVE/PHD zinc finger"/>
    <property type="match status" value="1"/>
</dbReference>
<feature type="compositionally biased region" description="Low complexity" evidence="1">
    <location>
        <begin position="527"/>
        <end position="538"/>
    </location>
</feature>
<dbReference type="InterPro" id="IPR013083">
    <property type="entry name" value="Znf_RING/FYVE/PHD"/>
</dbReference>